<feature type="region of interest" description="Disordered" evidence="1">
    <location>
        <begin position="321"/>
        <end position="346"/>
    </location>
</feature>
<dbReference type="SUPFAM" id="SSF48452">
    <property type="entry name" value="TPR-like"/>
    <property type="match status" value="1"/>
</dbReference>
<evidence type="ECO:0000256" key="1">
    <source>
        <dbReference type="SAM" id="MobiDB-lite"/>
    </source>
</evidence>
<dbReference type="PANTHER" id="PTHR21581:SF6">
    <property type="entry name" value="TRAFFICKING PROTEIN PARTICLE COMPLEX SUBUNIT 12"/>
    <property type="match status" value="1"/>
</dbReference>
<dbReference type="GO" id="GO:0030008">
    <property type="term" value="C:TRAPP complex"/>
    <property type="evidence" value="ECO:0007669"/>
    <property type="project" value="TreeGrafter"/>
</dbReference>
<protein>
    <recommendedName>
        <fullName evidence="4">TPR-like protein</fullName>
    </recommendedName>
</protein>
<gene>
    <name evidence="2" type="ORF">EJ06DRAFT_550317</name>
</gene>
<dbReference type="OrthoDB" id="428342at2759"/>
<keyword evidence="3" id="KW-1185">Reference proteome</keyword>
<dbReference type="PANTHER" id="PTHR21581">
    <property type="entry name" value="D-ALANYL-D-ALANINE CARBOXYPEPTIDASE"/>
    <property type="match status" value="1"/>
</dbReference>
<evidence type="ECO:0000313" key="3">
    <source>
        <dbReference type="Proteomes" id="UP000799640"/>
    </source>
</evidence>
<dbReference type="Proteomes" id="UP000799640">
    <property type="component" value="Unassembled WGS sequence"/>
</dbReference>
<sequence>MDNVRAHRLSAARGHGRTHSGDERRRVALLKPSTKGPLEEQEDPLSDSMISSRPTSPPTSVRSSTPRPFSPALSTASSTIDPISTTKDLSFLLRPENFHPLPTPTLPAAFLRSPHAPTPNTPLATLLAGGHFHAAASTAVRQLTSLPVSAAPDTIFALYYTRLACLTLVNQTSLAATEAKVLGDLTSAFYTHPITGAHIVPWPLRVLAVRLQALGFGEWRRGIMAYYVLAQDARQEITRARQEAHPEEEALWLSRLHDLGIRVASALVEMGDLESAGRHLRTLQTAGPEDNTRQAAVMEALVWFRVGDLAAARACAERVAGKSEGRASTAAPSSDDGESTREDQDEFSGDITTRILWALSHTAAGAFPVAISAWRALHADFPHDGLVAQNLAVCLLYTGQLTEARGILEGLIDDPEIPAFQALLFNLCTVYELCTERAKEMKGKLIERVASKEPMGSGWGFATTEFKLEPGVGVS</sequence>
<dbReference type="InterPro" id="IPR011990">
    <property type="entry name" value="TPR-like_helical_dom_sf"/>
</dbReference>
<feature type="compositionally biased region" description="Basic residues" evidence="1">
    <location>
        <begin position="1"/>
        <end position="18"/>
    </location>
</feature>
<dbReference type="AlphaFoldDB" id="A0A6G1HR86"/>
<accession>A0A6G1HR86</accession>
<name>A0A6G1HR86_9PEZI</name>
<feature type="compositionally biased region" description="Low complexity" evidence="1">
    <location>
        <begin position="51"/>
        <end position="71"/>
    </location>
</feature>
<dbReference type="Gene3D" id="1.25.40.10">
    <property type="entry name" value="Tetratricopeptide repeat domain"/>
    <property type="match status" value="1"/>
</dbReference>
<dbReference type="GO" id="GO:0005794">
    <property type="term" value="C:Golgi apparatus"/>
    <property type="evidence" value="ECO:0007669"/>
    <property type="project" value="TreeGrafter"/>
</dbReference>
<proteinExistence type="predicted"/>
<evidence type="ECO:0008006" key="4">
    <source>
        <dbReference type="Google" id="ProtNLM"/>
    </source>
</evidence>
<dbReference type="EMBL" id="ML996700">
    <property type="protein sequence ID" value="KAF2398357.1"/>
    <property type="molecule type" value="Genomic_DNA"/>
</dbReference>
<feature type="region of interest" description="Disordered" evidence="1">
    <location>
        <begin position="1"/>
        <end position="80"/>
    </location>
</feature>
<evidence type="ECO:0000313" key="2">
    <source>
        <dbReference type="EMBL" id="KAF2398357.1"/>
    </source>
</evidence>
<reference evidence="2" key="1">
    <citation type="journal article" date="2020" name="Stud. Mycol.">
        <title>101 Dothideomycetes genomes: a test case for predicting lifestyles and emergence of pathogens.</title>
        <authorList>
            <person name="Haridas S."/>
            <person name="Albert R."/>
            <person name="Binder M."/>
            <person name="Bloem J."/>
            <person name="Labutti K."/>
            <person name="Salamov A."/>
            <person name="Andreopoulos B."/>
            <person name="Baker S."/>
            <person name="Barry K."/>
            <person name="Bills G."/>
            <person name="Bluhm B."/>
            <person name="Cannon C."/>
            <person name="Castanera R."/>
            <person name="Culley D."/>
            <person name="Daum C."/>
            <person name="Ezra D."/>
            <person name="Gonzalez J."/>
            <person name="Henrissat B."/>
            <person name="Kuo A."/>
            <person name="Liang C."/>
            <person name="Lipzen A."/>
            <person name="Lutzoni F."/>
            <person name="Magnuson J."/>
            <person name="Mondo S."/>
            <person name="Nolan M."/>
            <person name="Ohm R."/>
            <person name="Pangilinan J."/>
            <person name="Park H.-J."/>
            <person name="Ramirez L."/>
            <person name="Alfaro M."/>
            <person name="Sun H."/>
            <person name="Tritt A."/>
            <person name="Yoshinaga Y."/>
            <person name="Zwiers L.-H."/>
            <person name="Turgeon B."/>
            <person name="Goodwin S."/>
            <person name="Spatafora J."/>
            <person name="Crous P."/>
            <person name="Grigoriev I."/>
        </authorList>
    </citation>
    <scope>NUCLEOTIDE SEQUENCE</scope>
    <source>
        <strain evidence="2">CBS 262.69</strain>
    </source>
</reference>
<organism evidence="2 3">
    <name type="scientific">Trichodelitschia bisporula</name>
    <dbReference type="NCBI Taxonomy" id="703511"/>
    <lineage>
        <taxon>Eukaryota</taxon>
        <taxon>Fungi</taxon>
        <taxon>Dikarya</taxon>
        <taxon>Ascomycota</taxon>
        <taxon>Pezizomycotina</taxon>
        <taxon>Dothideomycetes</taxon>
        <taxon>Dothideomycetes incertae sedis</taxon>
        <taxon>Phaeotrichales</taxon>
        <taxon>Phaeotrichaceae</taxon>
        <taxon>Trichodelitschia</taxon>
    </lineage>
</organism>